<accession>A0AAD8IM88</accession>
<reference evidence="1" key="1">
    <citation type="submission" date="2023-02" db="EMBL/GenBank/DDBJ databases">
        <title>Genome of toxic invasive species Heracleum sosnowskyi carries increased number of genes despite the absence of recent whole-genome duplications.</title>
        <authorList>
            <person name="Schelkunov M."/>
            <person name="Shtratnikova V."/>
            <person name="Makarenko M."/>
            <person name="Klepikova A."/>
            <person name="Omelchenko D."/>
            <person name="Novikova G."/>
            <person name="Obukhova E."/>
            <person name="Bogdanov V."/>
            <person name="Penin A."/>
            <person name="Logacheva M."/>
        </authorList>
    </citation>
    <scope>NUCLEOTIDE SEQUENCE</scope>
    <source>
        <strain evidence="1">Hsosn_3</strain>
        <tissue evidence="1">Leaf</tissue>
    </source>
</reference>
<name>A0AAD8IM88_9APIA</name>
<dbReference type="AlphaFoldDB" id="A0AAD8IM88"/>
<comment type="caution">
    <text evidence="1">The sequence shown here is derived from an EMBL/GenBank/DDBJ whole genome shotgun (WGS) entry which is preliminary data.</text>
</comment>
<organism evidence="1 2">
    <name type="scientific">Heracleum sosnowskyi</name>
    <dbReference type="NCBI Taxonomy" id="360622"/>
    <lineage>
        <taxon>Eukaryota</taxon>
        <taxon>Viridiplantae</taxon>
        <taxon>Streptophyta</taxon>
        <taxon>Embryophyta</taxon>
        <taxon>Tracheophyta</taxon>
        <taxon>Spermatophyta</taxon>
        <taxon>Magnoliopsida</taxon>
        <taxon>eudicotyledons</taxon>
        <taxon>Gunneridae</taxon>
        <taxon>Pentapetalae</taxon>
        <taxon>asterids</taxon>
        <taxon>campanulids</taxon>
        <taxon>Apiales</taxon>
        <taxon>Apiaceae</taxon>
        <taxon>Apioideae</taxon>
        <taxon>apioid superclade</taxon>
        <taxon>Tordylieae</taxon>
        <taxon>Tordyliinae</taxon>
        <taxon>Heracleum</taxon>
    </lineage>
</organism>
<gene>
    <name evidence="1" type="ORF">POM88_015446</name>
</gene>
<keyword evidence="2" id="KW-1185">Reference proteome</keyword>
<dbReference type="EMBL" id="JAUIZM010000004">
    <property type="protein sequence ID" value="KAK1387268.1"/>
    <property type="molecule type" value="Genomic_DNA"/>
</dbReference>
<proteinExistence type="predicted"/>
<evidence type="ECO:0000313" key="1">
    <source>
        <dbReference type="EMBL" id="KAK1387268.1"/>
    </source>
</evidence>
<sequence length="125" mass="14357">MERNSSIQQELGNLWDFLNKLIKQIPEVMLLSVFLIIKRAKSDYTFDILKLLYYYAEEIQKTRLGSRIAIDFTMTEAGPDGVFSTGKGWTIISDQQKGLLQAINSLLPDVEQRNCSRLTYANFSK</sequence>
<protein>
    <submittedName>
        <fullName evidence="1">Uncharacterized protein</fullName>
    </submittedName>
</protein>
<evidence type="ECO:0000313" key="2">
    <source>
        <dbReference type="Proteomes" id="UP001237642"/>
    </source>
</evidence>
<reference evidence="1" key="2">
    <citation type="submission" date="2023-05" db="EMBL/GenBank/DDBJ databases">
        <authorList>
            <person name="Schelkunov M.I."/>
        </authorList>
    </citation>
    <scope>NUCLEOTIDE SEQUENCE</scope>
    <source>
        <strain evidence="1">Hsosn_3</strain>
        <tissue evidence="1">Leaf</tissue>
    </source>
</reference>
<dbReference type="Proteomes" id="UP001237642">
    <property type="component" value="Unassembled WGS sequence"/>
</dbReference>